<dbReference type="EMBL" id="LGBR01000001">
    <property type="protein sequence ID" value="KOY50914.1"/>
    <property type="molecule type" value="Genomic_DNA"/>
</dbReference>
<proteinExistence type="predicted"/>
<organism evidence="1 3">
    <name type="scientific">Polaribacter dokdonensis DSW-5</name>
    <dbReference type="NCBI Taxonomy" id="1300348"/>
    <lineage>
        <taxon>Bacteria</taxon>
        <taxon>Pseudomonadati</taxon>
        <taxon>Bacteroidota</taxon>
        <taxon>Flavobacteriia</taxon>
        <taxon>Flavobacteriales</taxon>
        <taxon>Flavobacteriaceae</taxon>
    </lineage>
</organism>
<dbReference type="RefSeq" id="WP_053973156.1">
    <property type="nucleotide sequence ID" value="NZ_FNUE01000001.1"/>
</dbReference>
<evidence type="ECO:0000313" key="1">
    <source>
        <dbReference type="EMBL" id="KOY50914.1"/>
    </source>
</evidence>
<dbReference type="PATRIC" id="fig|1300348.6.peg.473"/>
<name>A0A0N0CEW1_9FLAO</name>
<keyword evidence="4" id="KW-1185">Reference proteome</keyword>
<dbReference type="STRING" id="1300348.I602_474"/>
<dbReference type="Proteomes" id="UP000037716">
    <property type="component" value="Unassembled WGS sequence"/>
</dbReference>
<dbReference type="OrthoDB" id="9804511at2"/>
<gene>
    <name evidence="1" type="ORF">I602_474</name>
    <name evidence="2" type="ORF">SAMN05444353_1310</name>
</gene>
<evidence type="ECO:0000313" key="4">
    <source>
        <dbReference type="Proteomes" id="UP000183071"/>
    </source>
</evidence>
<protein>
    <recommendedName>
        <fullName evidence="5">DUF1735 domain-containing protein</fullName>
    </recommendedName>
</protein>
<dbReference type="PROSITE" id="PS51257">
    <property type="entry name" value="PROKAR_LIPOPROTEIN"/>
    <property type="match status" value="1"/>
</dbReference>
<reference evidence="1 3" key="1">
    <citation type="submission" date="2015-07" db="EMBL/GenBank/DDBJ databases">
        <title>Genome of Polaribacter dokdonenesis DSW-5, isolated from seawater off Dokdo in Korea.</title>
        <authorList>
            <person name="Yoon K."/>
            <person name="Song J.Y."/>
            <person name="Kim J.F."/>
        </authorList>
    </citation>
    <scope>NUCLEOTIDE SEQUENCE [LARGE SCALE GENOMIC DNA]</scope>
    <source>
        <strain evidence="1 3">DSW-5</strain>
    </source>
</reference>
<dbReference type="AlphaFoldDB" id="A0A0N0CEW1"/>
<evidence type="ECO:0000313" key="2">
    <source>
        <dbReference type="EMBL" id="SEE22937.1"/>
    </source>
</evidence>
<accession>A0A0N0CEW1</accession>
<evidence type="ECO:0000313" key="3">
    <source>
        <dbReference type="Proteomes" id="UP000037716"/>
    </source>
</evidence>
<dbReference type="Proteomes" id="UP000183071">
    <property type="component" value="Unassembled WGS sequence"/>
</dbReference>
<comment type="caution">
    <text evidence="1">The sequence shown here is derived from an EMBL/GenBank/DDBJ whole genome shotgun (WGS) entry which is preliminary data.</text>
</comment>
<reference evidence="2 4" key="2">
    <citation type="submission" date="2016-10" db="EMBL/GenBank/DDBJ databases">
        <authorList>
            <person name="Varghese N."/>
            <person name="Submissions S."/>
        </authorList>
    </citation>
    <scope>NUCLEOTIDE SEQUENCE [LARGE SCALE GENOMIC DNA]</scope>
    <source>
        <strain evidence="2 4">DSW-5</strain>
    </source>
</reference>
<sequence length="244" mass="25714">MKQIKLYTLIFLSIALFTSCEEDVEAPGTPYASFESYFATDVTVTPGETFNKSISIYSANITGEDRTIDLTATGTISAASYTMPTSITIPANSNEAVLNLTFNENDLDIIVDKTLNIEMVASENVIVGDGISLNVAKGCPAGQGKAKVAVVLDAYPEEVYWRIVNTDTGATAMANNSSPAYGGYAGLSGTQRDAACLTNGNYRVDIFDQYGDGAGAFEITVNGVQVFQTSGAYGAGTSSTFVVN</sequence>
<evidence type="ECO:0008006" key="5">
    <source>
        <dbReference type="Google" id="ProtNLM"/>
    </source>
</evidence>
<dbReference type="EMBL" id="FNUE01000001">
    <property type="protein sequence ID" value="SEE22937.1"/>
    <property type="molecule type" value="Genomic_DNA"/>
</dbReference>